<name>A0A0K2SIX4_LIMPI</name>
<feature type="domain" description="EamA" evidence="3">
    <location>
        <begin position="165"/>
        <end position="295"/>
    </location>
</feature>
<organism evidence="4 5">
    <name type="scientific">Limnochorda pilosa</name>
    <dbReference type="NCBI Taxonomy" id="1555112"/>
    <lineage>
        <taxon>Bacteria</taxon>
        <taxon>Bacillati</taxon>
        <taxon>Bacillota</taxon>
        <taxon>Limnochordia</taxon>
        <taxon>Limnochordales</taxon>
        <taxon>Limnochordaceae</taxon>
        <taxon>Limnochorda</taxon>
    </lineage>
</organism>
<dbReference type="PANTHER" id="PTHR22911:SF76">
    <property type="entry name" value="EAMA DOMAIN-CONTAINING PROTEIN"/>
    <property type="match status" value="1"/>
</dbReference>
<reference evidence="5" key="2">
    <citation type="journal article" date="2016" name="Int. J. Syst. Evol. Microbiol.">
        <title>Complete genome sequence and cell structure of Limnochorda pilosa, a Gram-negative spore-former within the phylum Firmicutes.</title>
        <authorList>
            <person name="Watanabe M."/>
            <person name="Kojima H."/>
            <person name="Fukui M."/>
        </authorList>
    </citation>
    <scope>NUCLEOTIDE SEQUENCE [LARGE SCALE GENOMIC DNA]</scope>
    <source>
        <strain evidence="5">HC45</strain>
    </source>
</reference>
<protein>
    <submittedName>
        <fullName evidence="4">Membrane protein</fullName>
    </submittedName>
</protein>
<feature type="transmembrane region" description="Helical" evidence="2">
    <location>
        <begin position="108"/>
        <end position="130"/>
    </location>
</feature>
<feature type="transmembrane region" description="Helical" evidence="2">
    <location>
        <begin position="52"/>
        <end position="70"/>
    </location>
</feature>
<dbReference type="EMBL" id="AP014924">
    <property type="protein sequence ID" value="BAS27076.1"/>
    <property type="molecule type" value="Genomic_DNA"/>
</dbReference>
<proteinExistence type="inferred from homology"/>
<dbReference type="PANTHER" id="PTHR22911">
    <property type="entry name" value="ACYL-MALONYL CONDENSING ENZYME-RELATED"/>
    <property type="match status" value="1"/>
</dbReference>
<evidence type="ECO:0000259" key="3">
    <source>
        <dbReference type="Pfam" id="PF00892"/>
    </source>
</evidence>
<accession>A0A0K2SIX4</accession>
<feature type="transmembrane region" description="Helical" evidence="2">
    <location>
        <begin position="193"/>
        <end position="215"/>
    </location>
</feature>
<dbReference type="Proteomes" id="UP000065807">
    <property type="component" value="Chromosome"/>
</dbReference>
<feature type="transmembrane region" description="Helical" evidence="2">
    <location>
        <begin position="21"/>
        <end position="40"/>
    </location>
</feature>
<evidence type="ECO:0000256" key="1">
    <source>
        <dbReference type="ARBA" id="ARBA00007362"/>
    </source>
</evidence>
<dbReference type="AlphaFoldDB" id="A0A0K2SIX4"/>
<feature type="transmembrane region" description="Helical" evidence="2">
    <location>
        <begin position="168"/>
        <end position="186"/>
    </location>
</feature>
<evidence type="ECO:0000313" key="4">
    <source>
        <dbReference type="EMBL" id="BAS27076.1"/>
    </source>
</evidence>
<keyword evidence="2" id="KW-0472">Membrane</keyword>
<evidence type="ECO:0000313" key="5">
    <source>
        <dbReference type="Proteomes" id="UP000065807"/>
    </source>
</evidence>
<feature type="transmembrane region" description="Helical" evidence="2">
    <location>
        <begin position="142"/>
        <end position="162"/>
    </location>
</feature>
<reference evidence="5" key="1">
    <citation type="submission" date="2015-07" db="EMBL/GenBank/DDBJ databases">
        <title>Complete genome sequence and phylogenetic analysis of Limnochorda pilosa.</title>
        <authorList>
            <person name="Watanabe M."/>
            <person name="Kojima H."/>
            <person name="Fukui M."/>
        </authorList>
    </citation>
    <scope>NUCLEOTIDE SEQUENCE [LARGE SCALE GENOMIC DNA]</scope>
    <source>
        <strain evidence="5">HC45</strain>
    </source>
</reference>
<gene>
    <name evidence="4" type="ORF">LIP_1219</name>
</gene>
<dbReference type="InterPro" id="IPR037185">
    <property type="entry name" value="EmrE-like"/>
</dbReference>
<keyword evidence="2" id="KW-1133">Transmembrane helix</keyword>
<dbReference type="SUPFAM" id="SSF103481">
    <property type="entry name" value="Multidrug resistance efflux transporter EmrE"/>
    <property type="match status" value="2"/>
</dbReference>
<dbReference type="KEGG" id="lpil:LIP_1219"/>
<dbReference type="GO" id="GO:0016020">
    <property type="term" value="C:membrane"/>
    <property type="evidence" value="ECO:0007669"/>
    <property type="project" value="InterPro"/>
</dbReference>
<feature type="domain" description="EamA" evidence="3">
    <location>
        <begin position="25"/>
        <end position="152"/>
    </location>
</feature>
<sequence>MAAALGRGEGTGREARGLERRAGWAVAAGVTAVSFAALLVRLSSAPAEALAFYRLGMALGVLLPWSLLFRREAYRRLTRAEWGLGLMAGLFLGLHYVTWFYSLQHTSVLSSTVLVTLQPFFVLAIGYGLWRRRVTARAAVGLALAIAGGLLIGGGDLQVATSSLRGDLLALGAAALVSVYLVVGEVQRRRQELLSYVCVVYGTAVGVIGLMALARGVPLAGFAARDWWLFAGLAVGPTLLGHTVFNWALAYVPASRVAVAILGEPVGATLWAWLFLAEVPTGVQLAGAALILAGVGWYQAAAAPSLSVHGLSIPEDPEGGSGVPPGRR</sequence>
<comment type="similarity">
    <text evidence="1">Belongs to the EamA transporter family.</text>
</comment>
<feature type="transmembrane region" description="Helical" evidence="2">
    <location>
        <begin position="227"/>
        <end position="250"/>
    </location>
</feature>
<feature type="transmembrane region" description="Helical" evidence="2">
    <location>
        <begin position="82"/>
        <end position="102"/>
    </location>
</feature>
<keyword evidence="2" id="KW-0812">Transmembrane</keyword>
<keyword evidence="5" id="KW-1185">Reference proteome</keyword>
<dbReference type="InterPro" id="IPR000620">
    <property type="entry name" value="EamA_dom"/>
</dbReference>
<evidence type="ECO:0000256" key="2">
    <source>
        <dbReference type="SAM" id="Phobius"/>
    </source>
</evidence>
<dbReference type="Pfam" id="PF00892">
    <property type="entry name" value="EamA"/>
    <property type="match status" value="2"/>
</dbReference>
<dbReference type="STRING" id="1555112.LIP_1219"/>